<keyword evidence="1" id="KW-1185">Reference proteome</keyword>
<dbReference type="PANTHER" id="PTHR11008">
    <property type="entry name" value="PROTEIN TAKEOUT-LIKE PROTEIN"/>
    <property type="match status" value="1"/>
</dbReference>
<dbReference type="SMART" id="SM00700">
    <property type="entry name" value="JHBP"/>
    <property type="match status" value="1"/>
</dbReference>
<reference evidence="2" key="1">
    <citation type="submission" date="2025-08" db="UniProtKB">
        <authorList>
            <consortium name="RefSeq"/>
        </authorList>
    </citation>
    <scope>IDENTIFICATION</scope>
</reference>
<dbReference type="PANTHER" id="PTHR11008:SF32">
    <property type="entry name" value="CIRCADIAN CLOCK-CONTROLLED PROTEIN DAYWAKE-RELATED"/>
    <property type="match status" value="1"/>
</dbReference>
<proteinExistence type="predicted"/>
<dbReference type="RefSeq" id="XP_052741100.1">
    <property type="nucleotide sequence ID" value="XM_052885140.1"/>
</dbReference>
<dbReference type="InterPro" id="IPR010562">
    <property type="entry name" value="Haemolymph_juvenile_hormone-bd"/>
</dbReference>
<dbReference type="Gene3D" id="3.15.10.30">
    <property type="entry name" value="Haemolymph juvenile hormone binding protein"/>
    <property type="match status" value="1"/>
</dbReference>
<name>A0ABM3LPY8_BICAN</name>
<gene>
    <name evidence="2" type="primary">LOC128198688</name>
</gene>
<accession>A0ABM3LPY8</accession>
<dbReference type="InterPro" id="IPR038606">
    <property type="entry name" value="To_sf"/>
</dbReference>
<evidence type="ECO:0000313" key="2">
    <source>
        <dbReference type="RefSeq" id="XP_052741100.1"/>
    </source>
</evidence>
<dbReference type="Proteomes" id="UP001652582">
    <property type="component" value="Chromosome 13"/>
</dbReference>
<sequence>MLVLKVVLVALDNLQKCSIKNDECISEMYTNALLNIGSVGIPEINMPPIEPLLFTNVTVKVLDVVTLTLTDGTVKGFSKCQVKKLHIDLDKKSGTQDFLCDLIIKSNVKVEGSDPAIQGLIGTSSLNGMGNLRVKLEKLFMHFDFPITPFKKEDGEIYLKISYKNIKYDFDLEKATFGAEKITVGSQDISKLLIDFLNQNFKPMLKTLGGPIFAKATEFFFHFSKLFYEGIPANKYIIEDLKRYINK</sequence>
<protein>
    <submittedName>
        <fullName evidence="2">Uncharacterized protein LOC128198688</fullName>
    </submittedName>
</protein>
<evidence type="ECO:0000313" key="1">
    <source>
        <dbReference type="Proteomes" id="UP001652582"/>
    </source>
</evidence>
<dbReference type="Pfam" id="PF06585">
    <property type="entry name" value="JHBP"/>
    <property type="match status" value="1"/>
</dbReference>
<organism evidence="1 2">
    <name type="scientific">Bicyclus anynana</name>
    <name type="common">Squinting bush brown butterfly</name>
    <dbReference type="NCBI Taxonomy" id="110368"/>
    <lineage>
        <taxon>Eukaryota</taxon>
        <taxon>Metazoa</taxon>
        <taxon>Ecdysozoa</taxon>
        <taxon>Arthropoda</taxon>
        <taxon>Hexapoda</taxon>
        <taxon>Insecta</taxon>
        <taxon>Pterygota</taxon>
        <taxon>Neoptera</taxon>
        <taxon>Endopterygota</taxon>
        <taxon>Lepidoptera</taxon>
        <taxon>Glossata</taxon>
        <taxon>Ditrysia</taxon>
        <taxon>Papilionoidea</taxon>
        <taxon>Nymphalidae</taxon>
        <taxon>Satyrinae</taxon>
        <taxon>Satyrini</taxon>
        <taxon>Mycalesina</taxon>
        <taxon>Bicyclus</taxon>
    </lineage>
</organism>
<dbReference type="GeneID" id="128198688"/>